<evidence type="ECO:0000256" key="1">
    <source>
        <dbReference type="SAM" id="MobiDB-lite"/>
    </source>
</evidence>
<keyword evidence="3" id="KW-1185">Reference proteome</keyword>
<sequence>MNPWDAIESQARGGSITVDHDVAKNAVGYVADALNMVETVQGHVKDVEKYQGFGNLPSGAALASKFFHAAGDLDTRLNDHKEILRSMGETFVLAGKLYEHNESETSSAFDGIKNDRYSHRPPVPDPPAKGTAQPPQWGYNTKSDAKLPDLPSDLQGLSGTDNTPVTADPAPAKPVDNAKKDSNWTESPQVENAYSLEYNTYYSLGQSINDHAGEIGDAAGVWGWMGDQLNTAFTNLSNQITSLQESGAWTGQGASSAVSAASAYQGNVANLTKDMHLVSENLTYTFGWLTSVSANMPNIPWENVGKPYARDYLLPQARAAFQTWYVPGIHNSSNAIPVLPAAESPVNQPPGNQPPGNRPPGNQPPGNQPPGSQPPGTKSGSSPDGNQGDPKQSAEDQRKQQDAARRLQDQQKALGNLTPQQQQAEQARQQAQQAAQQAAQQISQQGQQALQQAMQAGQQAAQQASQQALAGMQKDLTGAGLPAGLAGLPGALGAKGGGGGGGGAKGGGGKGGGGVGGGGVGGGPHTELSRENLQTSKLFPRAAVSTAADAAVGHTGIAAAGAQGQQGMPGGMGAAGHGAGAGGGAKERKRPDYLNSDEHLEEALGEAPRVVKPVVEQ</sequence>
<dbReference type="Gene3D" id="1.20.1260.20">
    <property type="entry name" value="PPE superfamily"/>
    <property type="match status" value="1"/>
</dbReference>
<reference evidence="2 3" key="1">
    <citation type="submission" date="2016-04" db="EMBL/GenBank/DDBJ databases">
        <authorList>
            <person name="Evans L.H."/>
            <person name="Alamgir A."/>
            <person name="Owens N."/>
            <person name="Weber N.D."/>
            <person name="Virtaneva K."/>
            <person name="Barbian K."/>
            <person name="Babar A."/>
            <person name="Rosenke K."/>
        </authorList>
    </citation>
    <scope>NUCLEOTIDE SEQUENCE [LARGE SCALE GENOMIC DNA]</scope>
    <source>
        <strain evidence="2 3">IFM 0406</strain>
    </source>
</reference>
<feature type="compositionally biased region" description="Low complexity" evidence="1">
    <location>
        <begin position="410"/>
        <end position="492"/>
    </location>
</feature>
<evidence type="ECO:0000313" key="3">
    <source>
        <dbReference type="Proteomes" id="UP000076512"/>
    </source>
</evidence>
<name>A0A164I7T0_9NOCA</name>
<evidence type="ECO:0000313" key="2">
    <source>
        <dbReference type="EMBL" id="KZM69177.1"/>
    </source>
</evidence>
<feature type="compositionally biased region" description="Polar residues" evidence="1">
    <location>
        <begin position="155"/>
        <end position="165"/>
    </location>
</feature>
<feature type="region of interest" description="Disordered" evidence="1">
    <location>
        <begin position="561"/>
        <end position="617"/>
    </location>
</feature>
<feature type="compositionally biased region" description="Gly residues" evidence="1">
    <location>
        <begin position="567"/>
        <end position="584"/>
    </location>
</feature>
<dbReference type="AlphaFoldDB" id="A0A164I7T0"/>
<dbReference type="EMBL" id="LWGR01000021">
    <property type="protein sequence ID" value="KZM69177.1"/>
    <property type="molecule type" value="Genomic_DNA"/>
</dbReference>
<proteinExistence type="predicted"/>
<dbReference type="Proteomes" id="UP000076512">
    <property type="component" value="Unassembled WGS sequence"/>
</dbReference>
<dbReference type="InterPro" id="IPR038332">
    <property type="entry name" value="PPE_sf"/>
</dbReference>
<protein>
    <submittedName>
        <fullName evidence="2">Uncharacterized protein</fullName>
    </submittedName>
</protein>
<comment type="caution">
    <text evidence="2">The sequence shown here is derived from an EMBL/GenBank/DDBJ whole genome shotgun (WGS) entry which is preliminary data.</text>
</comment>
<dbReference type="STRING" id="455432.AWN90_15790"/>
<feature type="compositionally biased region" description="Basic and acidic residues" evidence="1">
    <location>
        <begin position="392"/>
        <end position="409"/>
    </location>
</feature>
<feature type="compositionally biased region" description="Pro residues" evidence="1">
    <location>
        <begin position="347"/>
        <end position="373"/>
    </location>
</feature>
<accession>A0A164I7T0</accession>
<feature type="region of interest" description="Disordered" evidence="1">
    <location>
        <begin position="340"/>
        <end position="537"/>
    </location>
</feature>
<gene>
    <name evidence="2" type="ORF">AWN90_15790</name>
</gene>
<feature type="compositionally biased region" description="Gly residues" evidence="1">
    <location>
        <begin position="493"/>
        <end position="524"/>
    </location>
</feature>
<feature type="region of interest" description="Disordered" evidence="1">
    <location>
        <begin position="103"/>
        <end position="185"/>
    </location>
</feature>
<organism evidence="2 3">
    <name type="scientific">Nocardia terpenica</name>
    <dbReference type="NCBI Taxonomy" id="455432"/>
    <lineage>
        <taxon>Bacteria</taxon>
        <taxon>Bacillati</taxon>
        <taxon>Actinomycetota</taxon>
        <taxon>Actinomycetes</taxon>
        <taxon>Mycobacteriales</taxon>
        <taxon>Nocardiaceae</taxon>
        <taxon>Nocardia</taxon>
    </lineage>
</organism>
<feature type="compositionally biased region" description="Basic and acidic residues" evidence="1">
    <location>
        <begin position="585"/>
        <end position="602"/>
    </location>
</feature>